<dbReference type="Gene3D" id="3.60.21.10">
    <property type="match status" value="1"/>
</dbReference>
<sequence>MQAEQLFRTLPAGQPLDIIGDVHGEIDALLSLLHHLGYRTDGSHPHNRLPVFVGDLCDRGPDSPAVLALVEQWMANGRAQAVLGNHEINLITHDPKDGSGWYFPERAERDARQYAPWRHHPEPDKTALAERLAQWPLVLLRDDIRIVHAAWLPDALDDIRANLHQADTLPGLYRFFEQRMEEEAKQADWYAGYLKEQETHAAQIEQPDAELPFLLGTAQYDLHRNGSNPIRSLVSGIETAVNAPFYANGRWRFTTRLPWWQTYHSPTAVAFGHYWRRWPNLGQNRLFDEAADSPLGTSRNAYCVDYAVGARWRSRRHDGDPQAYRLAALRWPEKTLLFDNGECAALR</sequence>
<evidence type="ECO:0000313" key="2">
    <source>
        <dbReference type="EMBL" id="QMT40925.1"/>
    </source>
</evidence>
<evidence type="ECO:0000259" key="1">
    <source>
        <dbReference type="Pfam" id="PF00149"/>
    </source>
</evidence>
<evidence type="ECO:0000313" key="3">
    <source>
        <dbReference type="Proteomes" id="UP000514752"/>
    </source>
</evidence>
<dbReference type="KEGG" id="nsg:H3L94_02400"/>
<gene>
    <name evidence="2" type="ORF">H3L94_02400</name>
</gene>
<dbReference type="RefSeq" id="WP_182122514.1">
    <property type="nucleotide sequence ID" value="NZ_CP059567.1"/>
</dbReference>
<dbReference type="GO" id="GO:0016791">
    <property type="term" value="F:phosphatase activity"/>
    <property type="evidence" value="ECO:0007669"/>
    <property type="project" value="TreeGrafter"/>
</dbReference>
<name>A0A7D7N403_9NEIS</name>
<reference evidence="2 3" key="1">
    <citation type="submission" date="2020-07" db="EMBL/GenBank/DDBJ databases">
        <title>Genomic diversity of species in the Neisseriaceae family.</title>
        <authorList>
            <person name="Vincent A.T."/>
            <person name="Bernet E."/>
            <person name="Veyrier F.J."/>
        </authorList>
    </citation>
    <scope>NUCLEOTIDE SEQUENCE [LARGE SCALE GENOMIC DNA]</scope>
    <source>
        <strain evidence="2 3">DSM 22244</strain>
    </source>
</reference>
<organism evidence="2 3">
    <name type="scientific">Neisseria shayeganii</name>
    <dbReference type="NCBI Taxonomy" id="607712"/>
    <lineage>
        <taxon>Bacteria</taxon>
        <taxon>Pseudomonadati</taxon>
        <taxon>Pseudomonadota</taxon>
        <taxon>Betaproteobacteria</taxon>
        <taxon>Neisseriales</taxon>
        <taxon>Neisseriaceae</taxon>
        <taxon>Neisseria</taxon>
    </lineage>
</organism>
<dbReference type="Proteomes" id="UP000514752">
    <property type="component" value="Chromosome"/>
</dbReference>
<protein>
    <submittedName>
        <fullName evidence="2">Metallophosphoesterase</fullName>
    </submittedName>
</protein>
<proteinExistence type="predicted"/>
<dbReference type="InterPro" id="IPR004843">
    <property type="entry name" value="Calcineurin-like_PHP"/>
</dbReference>
<dbReference type="PANTHER" id="PTHR42850">
    <property type="entry name" value="METALLOPHOSPHOESTERASE"/>
    <property type="match status" value="1"/>
</dbReference>
<dbReference type="SUPFAM" id="SSF56300">
    <property type="entry name" value="Metallo-dependent phosphatases"/>
    <property type="match status" value="1"/>
</dbReference>
<dbReference type="PANTHER" id="PTHR42850:SF7">
    <property type="entry name" value="BIS(5'-NUCLEOSYL)-TETRAPHOSPHATASE PRPE [ASYMMETRICAL]"/>
    <property type="match status" value="1"/>
</dbReference>
<accession>A0A7D7N403</accession>
<dbReference type="InterPro" id="IPR006186">
    <property type="entry name" value="Ser/Thr-sp_prot-phosphatase"/>
</dbReference>
<dbReference type="GO" id="GO:0005737">
    <property type="term" value="C:cytoplasm"/>
    <property type="evidence" value="ECO:0007669"/>
    <property type="project" value="TreeGrafter"/>
</dbReference>
<dbReference type="InterPro" id="IPR029052">
    <property type="entry name" value="Metallo-depent_PP-like"/>
</dbReference>
<dbReference type="Pfam" id="PF00149">
    <property type="entry name" value="Metallophos"/>
    <property type="match status" value="1"/>
</dbReference>
<dbReference type="AlphaFoldDB" id="A0A7D7N403"/>
<dbReference type="EMBL" id="CP059567">
    <property type="protein sequence ID" value="QMT40925.1"/>
    <property type="molecule type" value="Genomic_DNA"/>
</dbReference>
<dbReference type="InterPro" id="IPR050126">
    <property type="entry name" value="Ap4A_hydrolase"/>
</dbReference>
<dbReference type="PRINTS" id="PR00114">
    <property type="entry name" value="STPHPHTASE"/>
</dbReference>
<feature type="domain" description="Calcineurin-like phosphoesterase" evidence="1">
    <location>
        <begin position="17"/>
        <end position="178"/>
    </location>
</feature>